<feature type="domain" description="Iron-binding zinc finger CDGSH type" evidence="5">
    <location>
        <begin position="202"/>
        <end position="239"/>
    </location>
</feature>
<dbReference type="InterPro" id="IPR010693">
    <property type="entry name" value="Divergent_4Fe-4S_mono-cluster"/>
</dbReference>
<organism evidence="6 7">
    <name type="scientific">Paracoccus pacificus</name>
    <dbReference type="NCBI Taxonomy" id="1463598"/>
    <lineage>
        <taxon>Bacteria</taxon>
        <taxon>Pseudomonadati</taxon>
        <taxon>Pseudomonadota</taxon>
        <taxon>Alphaproteobacteria</taxon>
        <taxon>Rhodobacterales</taxon>
        <taxon>Paracoccaceae</taxon>
        <taxon>Paracoccus</taxon>
    </lineage>
</organism>
<evidence type="ECO:0000313" key="6">
    <source>
        <dbReference type="EMBL" id="MFD1882832.1"/>
    </source>
</evidence>
<gene>
    <name evidence="6" type="ORF">ACFSCT_14005</name>
</gene>
<comment type="caution">
    <text evidence="6">The sequence shown here is derived from an EMBL/GenBank/DDBJ whole genome shotgun (WGS) entry which is preliminary data.</text>
</comment>
<dbReference type="RefSeq" id="WP_379143715.1">
    <property type="nucleotide sequence ID" value="NZ_JBHUEN010000043.1"/>
</dbReference>
<keyword evidence="2" id="KW-0479">Metal-binding</keyword>
<name>A0ABW4R9B1_9RHOB</name>
<dbReference type="SMART" id="SM00704">
    <property type="entry name" value="ZnF_CDGSH"/>
    <property type="match status" value="2"/>
</dbReference>
<dbReference type="Gene3D" id="3.40.5.90">
    <property type="entry name" value="CDGSH iron-sulfur domain, mitoNEET-type"/>
    <property type="match status" value="2"/>
</dbReference>
<dbReference type="InterPro" id="IPR018967">
    <property type="entry name" value="FeS-contain_CDGSH-typ"/>
</dbReference>
<evidence type="ECO:0000313" key="7">
    <source>
        <dbReference type="Proteomes" id="UP001597213"/>
    </source>
</evidence>
<dbReference type="PANTHER" id="PTHR46491">
    <property type="entry name" value="CDGSH IRON SULFUR DOMAIN PROTEIN HOMOLOG"/>
    <property type="match status" value="1"/>
</dbReference>
<dbReference type="PANTHER" id="PTHR46491:SF3">
    <property type="entry name" value="CDGSH IRON-SULFUR DOMAIN-CONTAINING PROTEIN 3, MITOCHONDRIAL"/>
    <property type="match status" value="1"/>
</dbReference>
<dbReference type="PIRSF" id="PIRSF009180">
    <property type="entry name" value="UCP009180"/>
    <property type="match status" value="1"/>
</dbReference>
<proteinExistence type="predicted"/>
<keyword evidence="7" id="KW-1185">Reference proteome</keyword>
<dbReference type="Proteomes" id="UP001597213">
    <property type="component" value="Unassembled WGS sequence"/>
</dbReference>
<dbReference type="Pfam" id="PF06902">
    <property type="entry name" value="Fer4_19"/>
    <property type="match status" value="1"/>
</dbReference>
<dbReference type="InterPro" id="IPR016548">
    <property type="entry name" value="UCP009180"/>
</dbReference>
<keyword evidence="4" id="KW-0411">Iron-sulfur</keyword>
<evidence type="ECO:0000256" key="1">
    <source>
        <dbReference type="ARBA" id="ARBA00022714"/>
    </source>
</evidence>
<dbReference type="EMBL" id="JBHUEN010000043">
    <property type="protein sequence ID" value="MFD1882832.1"/>
    <property type="molecule type" value="Genomic_DNA"/>
</dbReference>
<reference evidence="7" key="1">
    <citation type="journal article" date="2019" name="Int. J. Syst. Evol. Microbiol.">
        <title>The Global Catalogue of Microorganisms (GCM) 10K type strain sequencing project: providing services to taxonomists for standard genome sequencing and annotation.</title>
        <authorList>
            <consortium name="The Broad Institute Genomics Platform"/>
            <consortium name="The Broad Institute Genome Sequencing Center for Infectious Disease"/>
            <person name="Wu L."/>
            <person name="Ma J."/>
        </authorList>
    </citation>
    <scope>NUCLEOTIDE SEQUENCE [LARGE SCALE GENOMIC DNA]</scope>
    <source>
        <strain evidence="7">CCUG 56029</strain>
    </source>
</reference>
<keyword evidence="1" id="KW-0001">2Fe-2S</keyword>
<keyword evidence="3" id="KW-0408">Iron</keyword>
<sequence>MTQKDKPAIQIGSVESDPAVSIEVTKNGPYRVHGTPPLHVSVITQNSEGQSWSYQEGQAFALKDGDMLCRCGHSKNKPYCDGSHLKAGVDLTETASFAPLLEGATEIDGPTISLTDNETYCAFARFCDNGQRFWNEVQMPGEAHVKLAIYEAHHCPSGRLMVWDNATRKPIETAEPASLSLIEDPGEGVSGPLSLRGGIRVQSASGESYEIRNRQTLCRCGASSNKPFCDGSHASVKFEDGLNK</sequence>
<evidence type="ECO:0000256" key="3">
    <source>
        <dbReference type="ARBA" id="ARBA00023004"/>
    </source>
</evidence>
<evidence type="ECO:0000259" key="5">
    <source>
        <dbReference type="SMART" id="SM00704"/>
    </source>
</evidence>
<dbReference type="Pfam" id="PF09360">
    <property type="entry name" value="zf-CDGSH"/>
    <property type="match status" value="2"/>
</dbReference>
<evidence type="ECO:0000256" key="4">
    <source>
        <dbReference type="ARBA" id="ARBA00023014"/>
    </source>
</evidence>
<protein>
    <submittedName>
        <fullName evidence="6">CDGSH iron-sulfur domain-containing protein</fullName>
    </submittedName>
</protein>
<feature type="domain" description="Iron-binding zinc finger CDGSH type" evidence="5">
    <location>
        <begin position="55"/>
        <end position="90"/>
    </location>
</feature>
<accession>A0ABW4R9B1</accession>
<dbReference type="InterPro" id="IPR052950">
    <property type="entry name" value="CISD"/>
</dbReference>
<dbReference type="InterPro" id="IPR042216">
    <property type="entry name" value="MitoNEET_CISD"/>
</dbReference>
<evidence type="ECO:0000256" key="2">
    <source>
        <dbReference type="ARBA" id="ARBA00022723"/>
    </source>
</evidence>